<dbReference type="EMBL" id="CP093344">
    <property type="protein sequence ID" value="WOG88317.1"/>
    <property type="molecule type" value="Genomic_DNA"/>
</dbReference>
<dbReference type="InterPro" id="IPR001818">
    <property type="entry name" value="Pept_M10_metallopeptidase"/>
</dbReference>
<dbReference type="Gramene" id="KZN05871">
    <property type="protein sequence ID" value="KZN05871"/>
    <property type="gene ID" value="DCAR_006708"/>
</dbReference>
<comment type="cofactor">
    <cofactor evidence="8">
        <name>Ca(2+)</name>
        <dbReference type="ChEBI" id="CHEBI:29108"/>
    </cofactor>
    <text evidence="8">Can bind about 5 Ca(2+) ions per subunit.</text>
</comment>
<feature type="binding site" evidence="8">
    <location>
        <position position="258"/>
    </location>
    <ligand>
        <name>Ca(2+)</name>
        <dbReference type="ChEBI" id="CHEBI:29108"/>
        <label>3</label>
    </ligand>
</feature>
<sequence length="322" mass="35971">MAIAVMFQYLISCILLCALFSEAHPSPFEFLKNLQGSQKGDKPQGLHQLKSYLTKFGYINSGIHDNKLNVKSLDSDSNNVDHFFDETLEAAIKTYQLNYHLKPTGILDAKTVSSMMLPRCGVSDITNGHSRMRAARKRAPHHRHHHHHHHTVSHYKFFSGSPKWPAFKTDLSYKFENNTPADAANAISRAFDKWASATQFTFTRIENDTSPSCNSTSDITIGFHSRDHGDGFPFDGPYGVLGHASPPTRGSLHLDADEPWSIGPMEGYIDLETVALHEIGHLLGLEHSSVESAIMFPSVADNMTKDLHGDDVQGIRELYHTF</sequence>
<feature type="binding site" evidence="8">
    <location>
        <position position="228"/>
    </location>
    <ligand>
        <name>Zn(2+)</name>
        <dbReference type="ChEBI" id="CHEBI:29105"/>
        <label>1</label>
    </ligand>
</feature>
<keyword evidence="4" id="KW-0378">Hydrolase</keyword>
<feature type="binding site" evidence="8">
    <location>
        <position position="258"/>
    </location>
    <ligand>
        <name>Ca(2+)</name>
        <dbReference type="ChEBI" id="CHEBI:29108"/>
        <label>1</label>
    </ligand>
</feature>
<dbReference type="OMA" id="FFPTYHK"/>
<gene>
    <name evidence="10" type="ORF">DCAR_0207552</name>
</gene>
<dbReference type="SUPFAM" id="SSF47090">
    <property type="entry name" value="PGBD-like"/>
    <property type="match status" value="1"/>
</dbReference>
<evidence type="ECO:0000313" key="11">
    <source>
        <dbReference type="Proteomes" id="UP000077755"/>
    </source>
</evidence>
<dbReference type="KEGG" id="dcr:108207607"/>
<evidence type="ECO:0000256" key="2">
    <source>
        <dbReference type="ARBA" id="ARBA00022670"/>
    </source>
</evidence>
<dbReference type="AlphaFoldDB" id="A0A166DZC7"/>
<feature type="binding site" evidence="8">
    <location>
        <position position="277"/>
    </location>
    <ligand>
        <name>Zn(2+)</name>
        <dbReference type="ChEBI" id="CHEBI:29105"/>
        <label>2</label>
        <note>catalytic</note>
    </ligand>
</feature>
<feature type="short sequence motif" description="Cysteine switch" evidence="9">
    <location>
        <begin position="118"/>
        <end position="152"/>
    </location>
</feature>
<feature type="binding site" evidence="8">
    <location>
        <position position="253"/>
    </location>
    <ligand>
        <name>Zn(2+)</name>
        <dbReference type="ChEBI" id="CHEBI:29105"/>
        <label>1</label>
    </ligand>
</feature>
<dbReference type="PRINTS" id="PR00138">
    <property type="entry name" value="MATRIXIN"/>
</dbReference>
<keyword evidence="2" id="KW-0645">Protease</keyword>
<keyword evidence="8" id="KW-0106">Calcium</keyword>
<keyword evidence="11" id="KW-1185">Reference proteome</keyword>
<dbReference type="InterPro" id="IPR002477">
    <property type="entry name" value="Peptidoglycan-bd-like"/>
</dbReference>
<evidence type="ECO:0000256" key="5">
    <source>
        <dbReference type="ARBA" id="ARBA00022833"/>
    </source>
</evidence>
<dbReference type="InterPro" id="IPR036365">
    <property type="entry name" value="PGBD-like_sf"/>
</dbReference>
<feature type="binding site" evidence="8">
    <location>
        <position position="287"/>
    </location>
    <ligand>
        <name>Zn(2+)</name>
        <dbReference type="ChEBI" id="CHEBI:29105"/>
        <label>2</label>
        <note>catalytic</note>
    </ligand>
</feature>
<accession>A0A166DZC7</accession>
<dbReference type="GO" id="GO:0008270">
    <property type="term" value="F:zinc ion binding"/>
    <property type="evidence" value="ECO:0007669"/>
    <property type="project" value="InterPro"/>
</dbReference>
<dbReference type="Pfam" id="PF01471">
    <property type="entry name" value="PG_binding_1"/>
    <property type="match status" value="1"/>
</dbReference>
<keyword evidence="5 8" id="KW-0862">Zinc</keyword>
<keyword evidence="3 8" id="KW-0479">Metal-binding</keyword>
<dbReference type="Proteomes" id="UP000077755">
    <property type="component" value="Chromosome 2"/>
</dbReference>
<dbReference type="Pfam" id="PF00413">
    <property type="entry name" value="Peptidase_M10"/>
    <property type="match status" value="1"/>
</dbReference>
<keyword evidence="6" id="KW-0482">Metalloprotease</keyword>
<evidence type="ECO:0000256" key="7">
    <source>
        <dbReference type="PIRSR" id="PIRSR621190-1"/>
    </source>
</evidence>
<dbReference type="OrthoDB" id="406838at2759"/>
<dbReference type="GO" id="GO:0030574">
    <property type="term" value="P:collagen catabolic process"/>
    <property type="evidence" value="ECO:0007669"/>
    <property type="project" value="TreeGrafter"/>
</dbReference>
<reference evidence="10" key="1">
    <citation type="journal article" date="2016" name="Nat. Genet.">
        <title>A high-quality carrot genome assembly provides new insights into carotenoid accumulation and asterid genome evolution.</title>
        <authorList>
            <person name="Iorizzo M."/>
            <person name="Ellison S."/>
            <person name="Senalik D."/>
            <person name="Zeng P."/>
            <person name="Satapoomin P."/>
            <person name="Huang J."/>
            <person name="Bowman M."/>
            <person name="Iovene M."/>
            <person name="Sanseverino W."/>
            <person name="Cavagnaro P."/>
            <person name="Yildiz M."/>
            <person name="Macko-Podgorni A."/>
            <person name="Moranska E."/>
            <person name="Grzebelus E."/>
            <person name="Grzebelus D."/>
            <person name="Ashrafi H."/>
            <person name="Zheng Z."/>
            <person name="Cheng S."/>
            <person name="Spooner D."/>
            <person name="Van Deynze A."/>
            <person name="Simon P."/>
        </authorList>
    </citation>
    <scope>NUCLEOTIDE SEQUENCE</scope>
    <source>
        <tissue evidence="10">Leaf</tissue>
    </source>
</reference>
<proteinExistence type="inferred from homology"/>
<evidence type="ECO:0000256" key="9">
    <source>
        <dbReference type="PIRSR" id="PIRSR621190-5"/>
    </source>
</evidence>
<dbReference type="InterPro" id="IPR033739">
    <property type="entry name" value="M10A_MMP"/>
</dbReference>
<organism evidence="10 11">
    <name type="scientific">Daucus carota subsp. sativus</name>
    <name type="common">Carrot</name>
    <dbReference type="NCBI Taxonomy" id="79200"/>
    <lineage>
        <taxon>Eukaryota</taxon>
        <taxon>Viridiplantae</taxon>
        <taxon>Streptophyta</taxon>
        <taxon>Embryophyta</taxon>
        <taxon>Tracheophyta</taxon>
        <taxon>Spermatophyta</taxon>
        <taxon>Magnoliopsida</taxon>
        <taxon>eudicotyledons</taxon>
        <taxon>Gunneridae</taxon>
        <taxon>Pentapetalae</taxon>
        <taxon>asterids</taxon>
        <taxon>campanulids</taxon>
        <taxon>Apiales</taxon>
        <taxon>Apiaceae</taxon>
        <taxon>Apioideae</taxon>
        <taxon>Scandiceae</taxon>
        <taxon>Daucinae</taxon>
        <taxon>Daucus</taxon>
        <taxon>Daucus sect. Daucus</taxon>
    </lineage>
</organism>
<evidence type="ECO:0000256" key="6">
    <source>
        <dbReference type="ARBA" id="ARBA00023049"/>
    </source>
</evidence>
<dbReference type="SMART" id="SM00235">
    <property type="entry name" value="ZnMc"/>
    <property type="match status" value="1"/>
</dbReference>
<dbReference type="GO" id="GO:0006508">
    <property type="term" value="P:proteolysis"/>
    <property type="evidence" value="ECO:0007669"/>
    <property type="project" value="UniProtKB-KW"/>
</dbReference>
<dbReference type="PANTHER" id="PTHR10201">
    <property type="entry name" value="MATRIX METALLOPROTEINASE"/>
    <property type="match status" value="1"/>
</dbReference>
<comment type="similarity">
    <text evidence="1">Belongs to the peptidase M10A family. Matrix metalloproteinases (MMPs) subfamily.</text>
</comment>
<protein>
    <submittedName>
        <fullName evidence="10">Uncharacterized protein</fullName>
    </submittedName>
</protein>
<feature type="binding site" evidence="8">
    <location>
        <position position="295"/>
    </location>
    <ligand>
        <name>Zn(2+)</name>
        <dbReference type="ChEBI" id="CHEBI:29105"/>
        <label>2</label>
        <note>catalytic</note>
    </ligand>
</feature>
<feature type="binding site" evidence="8">
    <location>
        <position position="230"/>
    </location>
    <ligand>
        <name>Zn(2+)</name>
        <dbReference type="ChEBI" id="CHEBI:29105"/>
        <label>1</label>
    </ligand>
</feature>
<feature type="binding site" evidence="8">
    <location>
        <position position="255"/>
    </location>
    <ligand>
        <name>Ca(2+)</name>
        <dbReference type="ChEBI" id="CHEBI:29108"/>
        <label>3</label>
    </ligand>
</feature>
<evidence type="ECO:0000256" key="3">
    <source>
        <dbReference type="ARBA" id="ARBA00022723"/>
    </source>
</evidence>
<feature type="binding site" evidence="8">
    <location>
        <position position="281"/>
    </location>
    <ligand>
        <name>Zn(2+)</name>
        <dbReference type="ChEBI" id="CHEBI:29105"/>
        <label>2</label>
        <note>catalytic</note>
    </ligand>
</feature>
<dbReference type="InterPro" id="IPR006026">
    <property type="entry name" value="Peptidase_Metallo"/>
</dbReference>
<name>A0A166DZC7_DAUCS</name>
<feature type="binding site" evidence="8">
    <location>
        <position position="236"/>
    </location>
    <ligand>
        <name>Ca(2+)</name>
        <dbReference type="ChEBI" id="CHEBI:29108"/>
        <label>3</label>
    </ligand>
</feature>
<comment type="cofactor">
    <cofactor evidence="8">
        <name>Zn(2+)</name>
        <dbReference type="ChEBI" id="CHEBI:29105"/>
    </cofactor>
    <text evidence="8">Binds 2 Zn(2+) ions per subunit.</text>
</comment>
<feature type="binding site" description="in inhibited form" evidence="8">
    <location>
        <position position="120"/>
    </location>
    <ligand>
        <name>Zn(2+)</name>
        <dbReference type="ChEBI" id="CHEBI:29105"/>
        <label>2</label>
        <note>catalytic</note>
    </ligand>
</feature>
<dbReference type="SUPFAM" id="SSF55486">
    <property type="entry name" value="Metalloproteases ('zincins'), catalytic domain"/>
    <property type="match status" value="1"/>
</dbReference>
<evidence type="ECO:0000256" key="8">
    <source>
        <dbReference type="PIRSR" id="PIRSR621190-2"/>
    </source>
</evidence>
<evidence type="ECO:0000313" key="10">
    <source>
        <dbReference type="EMBL" id="WOG88317.1"/>
    </source>
</evidence>
<dbReference type="GO" id="GO:0030198">
    <property type="term" value="P:extracellular matrix organization"/>
    <property type="evidence" value="ECO:0007669"/>
    <property type="project" value="TreeGrafter"/>
</dbReference>
<dbReference type="InterPro" id="IPR024079">
    <property type="entry name" value="MetalloPept_cat_dom_sf"/>
</dbReference>
<feature type="binding site" evidence="8">
    <location>
        <position position="235"/>
    </location>
    <ligand>
        <name>Ca(2+)</name>
        <dbReference type="ChEBI" id="CHEBI:29108"/>
        <label>3</label>
    </ligand>
</feature>
<dbReference type="CDD" id="cd04278">
    <property type="entry name" value="ZnMc_MMP"/>
    <property type="match status" value="1"/>
</dbReference>
<feature type="binding site" evidence="8">
    <location>
        <position position="218"/>
    </location>
    <ligand>
        <name>Ca(2+)</name>
        <dbReference type="ChEBI" id="CHEBI:29108"/>
        <label>2</label>
    </ligand>
</feature>
<feature type="active site" evidence="7">
    <location>
        <position position="278"/>
    </location>
</feature>
<dbReference type="InterPro" id="IPR021190">
    <property type="entry name" value="Pept_M10A"/>
</dbReference>
<evidence type="ECO:0000256" key="4">
    <source>
        <dbReference type="ARBA" id="ARBA00022801"/>
    </source>
</evidence>
<feature type="binding site" evidence="8">
    <location>
        <position position="243"/>
    </location>
    <ligand>
        <name>Zn(2+)</name>
        <dbReference type="ChEBI" id="CHEBI:29105"/>
        <label>1</label>
    </ligand>
</feature>
<reference evidence="10" key="2">
    <citation type="submission" date="2022-03" db="EMBL/GenBank/DDBJ databases">
        <title>Draft title - Genomic analysis of global carrot germplasm unveils the trajectory of domestication and the origin of high carotenoid orange carrot.</title>
        <authorList>
            <person name="Iorizzo M."/>
            <person name="Ellison S."/>
            <person name="Senalik D."/>
            <person name="Macko-Podgorni A."/>
            <person name="Grzebelus D."/>
            <person name="Bostan H."/>
            <person name="Rolling W."/>
            <person name="Curaba J."/>
            <person name="Simon P."/>
        </authorList>
    </citation>
    <scope>NUCLEOTIDE SEQUENCE</scope>
    <source>
        <tissue evidence="10">Leaf</tissue>
    </source>
</reference>
<dbReference type="GO" id="GO:0031012">
    <property type="term" value="C:extracellular matrix"/>
    <property type="evidence" value="ECO:0007669"/>
    <property type="project" value="InterPro"/>
</dbReference>
<dbReference type="GO" id="GO:0004222">
    <property type="term" value="F:metalloendopeptidase activity"/>
    <property type="evidence" value="ECO:0007669"/>
    <property type="project" value="InterPro"/>
</dbReference>
<dbReference type="Gene3D" id="3.40.390.10">
    <property type="entry name" value="Collagenase (Catalytic Domain)"/>
    <property type="match status" value="1"/>
</dbReference>
<dbReference type="PANTHER" id="PTHR10201:SF213">
    <property type="entry name" value="METALLOENDOPROTEINASE 2-MMP-LIKE"/>
    <property type="match status" value="1"/>
</dbReference>
<evidence type="ECO:0000256" key="1">
    <source>
        <dbReference type="ARBA" id="ARBA00009614"/>
    </source>
</evidence>